<dbReference type="EMBL" id="FXTN01000003">
    <property type="protein sequence ID" value="SMO55984.1"/>
    <property type="molecule type" value="Genomic_DNA"/>
</dbReference>
<sequence>MSTKNIVLISLVSLFIIADILLFSRYAAWDSTVAELLPFLGFALAAETVIVYAVYTYGQLINPFTIYAVFIYTAGFSFIRLSNKQQAYDWPFILILILSVLFFIAGGLVASRTFKFSFRNIFPPLNARLSFTFLLLVLFIGMGVFVMEISQLGYLPVLKLGNAAVYNDLNENEVTPLHNFIVLNSVLPAMFYINYKKGNISFLVFLMVAAVSGFIILNFFSRQIIILFFFSMLIAVNYYRKIPVGKLVLISSAIVVIFILLGQLRNSSDEDDKSTSINDFLREYNGISRPTNILETYLSLYGGVNFSTGQKITSQAVDDGYHGYGAYMMRPLITVLPVNKNAIYPLTYSSYTQLGTYVTDPFLDFRWAGVILLNFLYGYLSMNSFKNYLAKKSEYYIVEWSLFIFCIFMCSFTSFFHMFFIVFFFIVNRIAIK</sequence>
<feature type="transmembrane region" description="Helical" evidence="1">
    <location>
        <begin position="402"/>
        <end position="427"/>
    </location>
</feature>
<dbReference type="AlphaFoldDB" id="A0A521C9D3"/>
<feature type="transmembrane region" description="Helical" evidence="1">
    <location>
        <begin position="247"/>
        <end position="264"/>
    </location>
</feature>
<feature type="transmembrane region" description="Helical" evidence="1">
    <location>
        <begin position="64"/>
        <end position="82"/>
    </location>
</feature>
<keyword evidence="1" id="KW-0472">Membrane</keyword>
<reference evidence="2 3" key="1">
    <citation type="submission" date="2017-05" db="EMBL/GenBank/DDBJ databases">
        <authorList>
            <person name="Varghese N."/>
            <person name="Submissions S."/>
        </authorList>
    </citation>
    <scope>NUCLEOTIDE SEQUENCE [LARGE SCALE GENOMIC DNA]</scope>
    <source>
        <strain evidence="2 3">DSM 19036</strain>
    </source>
</reference>
<keyword evidence="1" id="KW-0812">Transmembrane</keyword>
<dbReference type="NCBIfam" id="TIGR04370">
    <property type="entry name" value="glyco_rpt_poly"/>
    <property type="match status" value="1"/>
</dbReference>
<feature type="transmembrane region" description="Helical" evidence="1">
    <location>
        <begin position="39"/>
        <end position="57"/>
    </location>
</feature>
<name>A0A521C9D3_9SPHI</name>
<organism evidence="2 3">
    <name type="scientific">Pedobacter westerhofensis</name>
    <dbReference type="NCBI Taxonomy" id="425512"/>
    <lineage>
        <taxon>Bacteria</taxon>
        <taxon>Pseudomonadati</taxon>
        <taxon>Bacteroidota</taxon>
        <taxon>Sphingobacteriia</taxon>
        <taxon>Sphingobacteriales</taxon>
        <taxon>Sphingobacteriaceae</taxon>
        <taxon>Pedobacter</taxon>
    </lineage>
</organism>
<keyword evidence="1" id="KW-1133">Transmembrane helix</keyword>
<evidence type="ECO:0000313" key="3">
    <source>
        <dbReference type="Proteomes" id="UP000320300"/>
    </source>
</evidence>
<feature type="transmembrane region" description="Helical" evidence="1">
    <location>
        <begin position="88"/>
        <end position="110"/>
    </location>
</feature>
<evidence type="ECO:0000256" key="1">
    <source>
        <dbReference type="SAM" id="Phobius"/>
    </source>
</evidence>
<feature type="transmembrane region" description="Helical" evidence="1">
    <location>
        <begin position="365"/>
        <end position="382"/>
    </location>
</feature>
<feature type="transmembrane region" description="Helical" evidence="1">
    <location>
        <begin position="131"/>
        <end position="154"/>
    </location>
</feature>
<keyword evidence="3" id="KW-1185">Reference proteome</keyword>
<proteinExistence type="predicted"/>
<feature type="transmembrane region" description="Helical" evidence="1">
    <location>
        <begin position="7"/>
        <end position="27"/>
    </location>
</feature>
<protein>
    <submittedName>
        <fullName evidence="2">Oligosaccharide repeat unit polymerase</fullName>
    </submittedName>
</protein>
<feature type="transmembrane region" description="Helical" evidence="1">
    <location>
        <begin position="200"/>
        <end position="217"/>
    </location>
</feature>
<dbReference type="RefSeq" id="WP_142527522.1">
    <property type="nucleotide sequence ID" value="NZ_CBCSJO010000004.1"/>
</dbReference>
<accession>A0A521C9D3</accession>
<evidence type="ECO:0000313" key="2">
    <source>
        <dbReference type="EMBL" id="SMO55984.1"/>
    </source>
</evidence>
<gene>
    <name evidence="2" type="ORF">SAMN06265348_103343</name>
</gene>
<dbReference type="OrthoDB" id="731256at2"/>
<dbReference type="Proteomes" id="UP000320300">
    <property type="component" value="Unassembled WGS sequence"/>
</dbReference>